<dbReference type="Proteomes" id="UP001189429">
    <property type="component" value="Unassembled WGS sequence"/>
</dbReference>
<organism evidence="1 2">
    <name type="scientific">Prorocentrum cordatum</name>
    <dbReference type="NCBI Taxonomy" id="2364126"/>
    <lineage>
        <taxon>Eukaryota</taxon>
        <taxon>Sar</taxon>
        <taxon>Alveolata</taxon>
        <taxon>Dinophyceae</taxon>
        <taxon>Prorocentrales</taxon>
        <taxon>Prorocentraceae</taxon>
        <taxon>Prorocentrum</taxon>
    </lineage>
</organism>
<evidence type="ECO:0000313" key="2">
    <source>
        <dbReference type="Proteomes" id="UP001189429"/>
    </source>
</evidence>
<accession>A0ABN9X0R8</accession>
<reference evidence="1" key="1">
    <citation type="submission" date="2023-10" db="EMBL/GenBank/DDBJ databases">
        <authorList>
            <person name="Chen Y."/>
            <person name="Shah S."/>
            <person name="Dougan E. K."/>
            <person name="Thang M."/>
            <person name="Chan C."/>
        </authorList>
    </citation>
    <scope>NUCLEOTIDE SEQUENCE [LARGE SCALE GENOMIC DNA]</scope>
</reference>
<sequence length="149" mass="16097">MPQHPNVSPSCLRLTHCSPALCTLPCPPVSWLSYHSALGTLRQRLVASLATLSAQLQDLFQFVYGREHPSDGREKKEGLTLPQLREGLRRTGFADAESSERIFYLLDTRNSGSGGRAKAAAVLSGRGSSSMVHGTYESPTQGCLAGHCQ</sequence>
<keyword evidence="2" id="KW-1185">Reference proteome</keyword>
<protein>
    <submittedName>
        <fullName evidence="1">Uncharacterized protein</fullName>
    </submittedName>
</protein>
<evidence type="ECO:0000313" key="1">
    <source>
        <dbReference type="EMBL" id="CAK0892849.1"/>
    </source>
</evidence>
<gene>
    <name evidence="1" type="ORF">PCOR1329_LOCUS72396</name>
</gene>
<dbReference type="EMBL" id="CAUYUJ010019672">
    <property type="protein sequence ID" value="CAK0892849.1"/>
    <property type="molecule type" value="Genomic_DNA"/>
</dbReference>
<comment type="caution">
    <text evidence="1">The sequence shown here is derived from an EMBL/GenBank/DDBJ whole genome shotgun (WGS) entry which is preliminary data.</text>
</comment>
<proteinExistence type="predicted"/>
<name>A0ABN9X0R8_9DINO</name>